<proteinExistence type="predicted"/>
<name>A0AA38NWZ1_9AGAR</name>
<protein>
    <submittedName>
        <fullName evidence="1">Uncharacterized protein</fullName>
    </submittedName>
</protein>
<dbReference type="Gene3D" id="3.60.130.30">
    <property type="match status" value="1"/>
</dbReference>
<dbReference type="AlphaFoldDB" id="A0AA38NWZ1"/>
<evidence type="ECO:0000313" key="2">
    <source>
        <dbReference type="Proteomes" id="UP001163846"/>
    </source>
</evidence>
<organism evidence="1 2">
    <name type="scientific">Lentinula raphanica</name>
    <dbReference type="NCBI Taxonomy" id="153919"/>
    <lineage>
        <taxon>Eukaryota</taxon>
        <taxon>Fungi</taxon>
        <taxon>Dikarya</taxon>
        <taxon>Basidiomycota</taxon>
        <taxon>Agaricomycotina</taxon>
        <taxon>Agaricomycetes</taxon>
        <taxon>Agaricomycetidae</taxon>
        <taxon>Agaricales</taxon>
        <taxon>Marasmiineae</taxon>
        <taxon>Omphalotaceae</taxon>
        <taxon>Lentinula</taxon>
    </lineage>
</organism>
<accession>A0AA38NWZ1</accession>
<sequence length="343" mass="39095">ASTVEADFDSGRILKFTSGYLGRERVKKEVKAERRVYELEELVGEDSIWKFQWAHILTNRPRGPTLIADTNDLVFAARIPEPAGNATFHQAAEDAAKILDQYRPLFFNASKPLKWHRRGHFPVQAMGVSFGGGQEVAKELYHPDKDQELLNRIHDMPCFQRLAGHASTAFRMWAPRLYSFYAGYMDQLRKMMPDLVFNFWNSIFACCTLNFGPTTTTVEHVDHMNYCYGWCAITALGSFDFRLGGHLVLWDLKLVVEVPPGWTMLIPSAFLRHSNTSLQPGETRFSLTQYTAAGLFRILSDEGVARTKMTPKQLAHAQQEQIKRITAALNRFSTLDELLNDQE</sequence>
<dbReference type="Proteomes" id="UP001163846">
    <property type="component" value="Unassembled WGS sequence"/>
</dbReference>
<feature type="non-terminal residue" evidence="1">
    <location>
        <position position="1"/>
    </location>
</feature>
<keyword evidence="2" id="KW-1185">Reference proteome</keyword>
<comment type="caution">
    <text evidence="1">The sequence shown here is derived from an EMBL/GenBank/DDBJ whole genome shotgun (WGS) entry which is preliminary data.</text>
</comment>
<evidence type="ECO:0000313" key="1">
    <source>
        <dbReference type="EMBL" id="KAJ3832147.1"/>
    </source>
</evidence>
<gene>
    <name evidence="1" type="ORF">F5878DRAFT_548567</name>
</gene>
<dbReference type="EMBL" id="MU807061">
    <property type="protein sequence ID" value="KAJ3832147.1"/>
    <property type="molecule type" value="Genomic_DNA"/>
</dbReference>
<reference evidence="1" key="1">
    <citation type="submission" date="2022-08" db="EMBL/GenBank/DDBJ databases">
        <authorList>
            <consortium name="DOE Joint Genome Institute"/>
            <person name="Min B."/>
            <person name="Riley R."/>
            <person name="Sierra-Patev S."/>
            <person name="Naranjo-Ortiz M."/>
            <person name="Looney B."/>
            <person name="Konkel Z."/>
            <person name="Slot J.C."/>
            <person name="Sakamoto Y."/>
            <person name="Steenwyk J.L."/>
            <person name="Rokas A."/>
            <person name="Carro J."/>
            <person name="Camarero S."/>
            <person name="Ferreira P."/>
            <person name="Molpeceres G."/>
            <person name="Ruiz-Duenas F.J."/>
            <person name="Serrano A."/>
            <person name="Henrissat B."/>
            <person name="Drula E."/>
            <person name="Hughes K.W."/>
            <person name="Mata J.L."/>
            <person name="Ishikawa N.K."/>
            <person name="Vargas-Isla R."/>
            <person name="Ushijima S."/>
            <person name="Smith C.A."/>
            <person name="Ahrendt S."/>
            <person name="Andreopoulos W."/>
            <person name="He G."/>
            <person name="Labutti K."/>
            <person name="Lipzen A."/>
            <person name="Ng V."/>
            <person name="Sandor L."/>
            <person name="Barry K."/>
            <person name="Martinez A.T."/>
            <person name="Xiao Y."/>
            <person name="Gibbons J.G."/>
            <person name="Terashima K."/>
            <person name="Hibbett D.S."/>
            <person name="Grigoriev I.V."/>
        </authorList>
    </citation>
    <scope>NUCLEOTIDE SEQUENCE</scope>
    <source>
        <strain evidence="1">TFB9207</strain>
    </source>
</reference>